<organism evidence="2 3">
    <name type="scientific">Ferroacidibacillus organovorans</name>
    <dbReference type="NCBI Taxonomy" id="1765683"/>
    <lineage>
        <taxon>Bacteria</taxon>
        <taxon>Bacillati</taxon>
        <taxon>Bacillota</taxon>
        <taxon>Bacilli</taxon>
        <taxon>Bacillales</taxon>
        <taxon>Alicyclobacillaceae</taxon>
        <taxon>Ferroacidibacillus</taxon>
    </lineage>
</organism>
<evidence type="ECO:0000313" key="3">
    <source>
        <dbReference type="Proteomes" id="UP000077421"/>
    </source>
</evidence>
<dbReference type="Pfam" id="PF01381">
    <property type="entry name" value="HTH_3"/>
    <property type="match status" value="1"/>
</dbReference>
<protein>
    <recommendedName>
        <fullName evidence="1">HTH cro/C1-type domain-containing protein</fullName>
    </recommendedName>
</protein>
<feature type="domain" description="HTH cro/C1-type" evidence="1">
    <location>
        <begin position="17"/>
        <end position="69"/>
    </location>
</feature>
<reference evidence="2 3" key="1">
    <citation type="submission" date="2016-02" db="EMBL/GenBank/DDBJ databases">
        <title>Draft genome sequence of Acidibacillus ferrooxidans SLC66.</title>
        <authorList>
            <person name="Oliveira G."/>
            <person name="Nancucheo I."/>
            <person name="Dall'Agnol H."/>
            <person name="Johnson B."/>
            <person name="Oliveira R."/>
            <person name="Nunes G.L."/>
            <person name="Tzotzos G."/>
            <person name="Orellana S.C."/>
            <person name="Salim A.C."/>
            <person name="Araujo F.M."/>
        </authorList>
    </citation>
    <scope>NUCLEOTIDE SEQUENCE [LARGE SCALE GENOMIC DNA]</scope>
    <source>
        <strain evidence="2 3">SLC66</strain>
    </source>
</reference>
<dbReference type="Proteomes" id="UP000077421">
    <property type="component" value="Unassembled WGS sequence"/>
</dbReference>
<dbReference type="CDD" id="cd00093">
    <property type="entry name" value="HTH_XRE"/>
    <property type="match status" value="1"/>
</dbReference>
<gene>
    <name evidence="2" type="ORF">AYW79_04610</name>
</gene>
<dbReference type="InterPro" id="IPR001387">
    <property type="entry name" value="Cro/C1-type_HTH"/>
</dbReference>
<evidence type="ECO:0000313" key="2">
    <source>
        <dbReference type="EMBL" id="OAG94640.1"/>
    </source>
</evidence>
<accession>A0A853KGU6</accession>
<dbReference type="OrthoDB" id="2306294at2"/>
<dbReference type="EMBL" id="LSUQ01000008">
    <property type="protein sequence ID" value="OAG94640.1"/>
    <property type="molecule type" value="Genomic_DNA"/>
</dbReference>
<comment type="caution">
    <text evidence="2">The sequence shown here is derived from an EMBL/GenBank/DDBJ whole genome shotgun (WGS) entry which is preliminary data.</text>
</comment>
<evidence type="ECO:0000259" key="1">
    <source>
        <dbReference type="PROSITE" id="PS50943"/>
    </source>
</evidence>
<dbReference type="GO" id="GO:0003677">
    <property type="term" value="F:DNA binding"/>
    <property type="evidence" value="ECO:0007669"/>
    <property type="project" value="InterPro"/>
</dbReference>
<sequence>MSKVSGPIRVKSEAFTRARILKGFTQRELAQAADYSIAYVSQLERGFRNPSPQAAMQLCHVLDKPFDELFYLVNVYKSKYTQTEATDLGR</sequence>
<dbReference type="Gene3D" id="1.10.260.40">
    <property type="entry name" value="lambda repressor-like DNA-binding domains"/>
    <property type="match status" value="1"/>
</dbReference>
<dbReference type="PROSITE" id="PS50943">
    <property type="entry name" value="HTH_CROC1"/>
    <property type="match status" value="1"/>
</dbReference>
<dbReference type="InterPro" id="IPR010982">
    <property type="entry name" value="Lambda_DNA-bd_dom_sf"/>
</dbReference>
<dbReference type="AlphaFoldDB" id="A0A853KGU6"/>
<dbReference type="SUPFAM" id="SSF47413">
    <property type="entry name" value="lambda repressor-like DNA-binding domains"/>
    <property type="match status" value="1"/>
</dbReference>
<dbReference type="RefSeq" id="WP_067562249.1">
    <property type="nucleotide sequence ID" value="NZ_LSUQ01000008.1"/>
</dbReference>
<dbReference type="SMART" id="SM00530">
    <property type="entry name" value="HTH_XRE"/>
    <property type="match status" value="1"/>
</dbReference>
<name>A0A853KGU6_9BACL</name>
<proteinExistence type="predicted"/>